<evidence type="ECO:0000256" key="5">
    <source>
        <dbReference type="ARBA" id="ARBA00022842"/>
    </source>
</evidence>
<organism evidence="8 9">
    <name type="scientific">Heterocephalus glaber</name>
    <name type="common">Naked mole rat</name>
    <dbReference type="NCBI Taxonomy" id="10181"/>
    <lineage>
        <taxon>Eukaryota</taxon>
        <taxon>Metazoa</taxon>
        <taxon>Chordata</taxon>
        <taxon>Craniata</taxon>
        <taxon>Vertebrata</taxon>
        <taxon>Euteleostomi</taxon>
        <taxon>Mammalia</taxon>
        <taxon>Eutheria</taxon>
        <taxon>Euarchontoglires</taxon>
        <taxon>Glires</taxon>
        <taxon>Rodentia</taxon>
        <taxon>Hystricomorpha</taxon>
        <taxon>Bathyergidae</taxon>
        <taxon>Heterocephalus</taxon>
    </lineage>
</organism>
<dbReference type="FunCoup" id="G5AUW2">
    <property type="interactions" value="848"/>
</dbReference>
<dbReference type="PANTHER" id="PTHR12001">
    <property type="entry name" value="GERANYLGERANYL PYROPHOSPHATE SYNTHASE"/>
    <property type="match status" value="1"/>
</dbReference>
<keyword evidence="6" id="KW-0414">Isoprene biosynthesis</keyword>
<dbReference type="InterPro" id="IPR008949">
    <property type="entry name" value="Isoprenoid_synthase_dom_sf"/>
</dbReference>
<dbReference type="STRING" id="10181.G5AUW2"/>
<dbReference type="PANTHER" id="PTHR12001:SF69">
    <property type="entry name" value="ALL TRANS-POLYPRENYL-DIPHOSPHATE SYNTHASE PDSS1"/>
    <property type="match status" value="1"/>
</dbReference>
<keyword evidence="5" id="KW-0460">Magnesium</keyword>
<dbReference type="Proteomes" id="UP000006813">
    <property type="component" value="Unassembled WGS sequence"/>
</dbReference>
<dbReference type="GO" id="GO:1990234">
    <property type="term" value="C:transferase complex"/>
    <property type="evidence" value="ECO:0007669"/>
    <property type="project" value="TreeGrafter"/>
</dbReference>
<dbReference type="SUPFAM" id="SSF48576">
    <property type="entry name" value="Terpenoid synthases"/>
    <property type="match status" value="2"/>
</dbReference>
<dbReference type="AlphaFoldDB" id="G5AUW2"/>
<keyword evidence="4" id="KW-0479">Metal-binding</keyword>
<keyword evidence="3 7" id="KW-0808">Transferase</keyword>
<dbReference type="SFLD" id="SFLDS00005">
    <property type="entry name" value="Isoprenoid_Synthase_Type_I"/>
    <property type="match status" value="1"/>
</dbReference>
<dbReference type="GO" id="GO:0008299">
    <property type="term" value="P:isoprenoid biosynthetic process"/>
    <property type="evidence" value="ECO:0007669"/>
    <property type="project" value="UniProtKB-KW"/>
</dbReference>
<proteinExistence type="inferred from homology"/>
<dbReference type="InterPro" id="IPR033749">
    <property type="entry name" value="Polyprenyl_synt_CS"/>
</dbReference>
<dbReference type="CDD" id="cd00685">
    <property type="entry name" value="Trans_IPPS_HT"/>
    <property type="match status" value="1"/>
</dbReference>
<dbReference type="GO" id="GO:0005739">
    <property type="term" value="C:mitochondrion"/>
    <property type="evidence" value="ECO:0007669"/>
    <property type="project" value="TreeGrafter"/>
</dbReference>
<dbReference type="PROSITE" id="PS00444">
    <property type="entry name" value="POLYPRENYL_SYNTHASE_2"/>
    <property type="match status" value="1"/>
</dbReference>
<name>G5AUW2_HETGA</name>
<evidence type="ECO:0000256" key="6">
    <source>
        <dbReference type="ARBA" id="ARBA00023229"/>
    </source>
</evidence>
<evidence type="ECO:0000256" key="2">
    <source>
        <dbReference type="ARBA" id="ARBA00006706"/>
    </source>
</evidence>
<evidence type="ECO:0000256" key="4">
    <source>
        <dbReference type="ARBA" id="ARBA00022723"/>
    </source>
</evidence>
<evidence type="ECO:0000313" key="9">
    <source>
        <dbReference type="Proteomes" id="UP000006813"/>
    </source>
</evidence>
<sequence length="408" mass="45547">MSYFNLVKSITSAFRNVYSISRFHHTTPGVCCCSKTQSDEKYSDPFKLGWRDLKGLYEDIKKELLISTTELKEMSEYHFDGKGKAFRPVIVVLMARACNIHHNNSRDVQAGQRTIALITEMIHTASLVHDDIIDDATSRRGKRTVNKIWGEKKTAAYGVSEQKGREVQSQTRLEQAKSPVWLGRSQPVLVVRRGCGAVLAGDLILSAASIALARIGNTTVISILTQVIEDLVRGEFLQLGSKEDESGRFAHYLEKTFRKTASLIAHSCKAVSVLGCPDPAVHEIAYQYGRNVGIAFQLVDDVLDFTSCSEEMGKPTSADLKLGLATGPVLFACRQFPEMNAMIMRRFSLPGDVDRARQYVLQSDGVQQTTYLAQQYCHQAVREISKLRPSPERDALIQLSEIVLTRQK</sequence>
<dbReference type="GO" id="GO:0046872">
    <property type="term" value="F:metal ion binding"/>
    <property type="evidence" value="ECO:0007669"/>
    <property type="project" value="UniProtKB-KW"/>
</dbReference>
<comment type="cofactor">
    <cofactor evidence="1">
        <name>Mg(2+)</name>
        <dbReference type="ChEBI" id="CHEBI:18420"/>
    </cofactor>
</comment>
<dbReference type="PROSITE" id="PS00723">
    <property type="entry name" value="POLYPRENYL_SYNTHASE_1"/>
    <property type="match status" value="1"/>
</dbReference>
<evidence type="ECO:0000256" key="1">
    <source>
        <dbReference type="ARBA" id="ARBA00001946"/>
    </source>
</evidence>
<dbReference type="GO" id="GO:0004659">
    <property type="term" value="F:prenyltransferase activity"/>
    <property type="evidence" value="ECO:0007669"/>
    <property type="project" value="InterPro"/>
</dbReference>
<dbReference type="Pfam" id="PF00348">
    <property type="entry name" value="polyprenyl_synt"/>
    <property type="match status" value="2"/>
</dbReference>
<dbReference type="InParanoid" id="G5AUW2"/>
<dbReference type="GO" id="GO:0006744">
    <property type="term" value="P:ubiquinone biosynthetic process"/>
    <property type="evidence" value="ECO:0007669"/>
    <property type="project" value="TreeGrafter"/>
</dbReference>
<reference evidence="8 9" key="1">
    <citation type="journal article" date="2011" name="Nature">
        <title>Genome sequencing reveals insights into physiology and longevity of the naked mole rat.</title>
        <authorList>
            <person name="Kim E.B."/>
            <person name="Fang X."/>
            <person name="Fushan A.A."/>
            <person name="Huang Z."/>
            <person name="Lobanov A.V."/>
            <person name="Han L."/>
            <person name="Marino S.M."/>
            <person name="Sun X."/>
            <person name="Turanov A.A."/>
            <person name="Yang P."/>
            <person name="Yim S.H."/>
            <person name="Zhao X."/>
            <person name="Kasaikina M.V."/>
            <person name="Stoletzki N."/>
            <person name="Peng C."/>
            <person name="Polak P."/>
            <person name="Xiong Z."/>
            <person name="Kiezun A."/>
            <person name="Zhu Y."/>
            <person name="Chen Y."/>
            <person name="Kryukov G.V."/>
            <person name="Zhang Q."/>
            <person name="Peshkin L."/>
            <person name="Yang L."/>
            <person name="Bronson R.T."/>
            <person name="Buffenstein R."/>
            <person name="Wang B."/>
            <person name="Han C."/>
            <person name="Li Q."/>
            <person name="Chen L."/>
            <person name="Zhao W."/>
            <person name="Sunyaev S.R."/>
            <person name="Park T.J."/>
            <person name="Zhang G."/>
            <person name="Wang J."/>
            <person name="Gladyshev V.N."/>
        </authorList>
    </citation>
    <scope>NUCLEOTIDE SEQUENCE [LARGE SCALE GENOMIC DNA]</scope>
</reference>
<dbReference type="EMBL" id="JH167042">
    <property type="protein sequence ID" value="EHB00821.1"/>
    <property type="molecule type" value="Genomic_DNA"/>
</dbReference>
<dbReference type="Gene3D" id="1.10.600.10">
    <property type="entry name" value="Farnesyl Diphosphate Synthase"/>
    <property type="match status" value="1"/>
</dbReference>
<comment type="similarity">
    <text evidence="2 7">Belongs to the FPP/GGPP synthase family.</text>
</comment>
<evidence type="ECO:0000256" key="7">
    <source>
        <dbReference type="RuleBase" id="RU004466"/>
    </source>
</evidence>
<evidence type="ECO:0000256" key="3">
    <source>
        <dbReference type="ARBA" id="ARBA00022679"/>
    </source>
</evidence>
<dbReference type="InterPro" id="IPR000092">
    <property type="entry name" value="Polyprenyl_synt"/>
</dbReference>
<gene>
    <name evidence="8" type="ORF">GW7_03486</name>
</gene>
<protein>
    <submittedName>
        <fullName evidence="8">Decaprenyl-diphosphate synthase subunit 1</fullName>
    </submittedName>
</protein>
<evidence type="ECO:0000313" key="8">
    <source>
        <dbReference type="EMBL" id="EHB00821.1"/>
    </source>
</evidence>
<accession>G5AUW2</accession>